<dbReference type="GO" id="GO:0022857">
    <property type="term" value="F:transmembrane transporter activity"/>
    <property type="evidence" value="ECO:0007669"/>
    <property type="project" value="TreeGrafter"/>
</dbReference>
<name>A0A934IRD7_9HYPH</name>
<reference evidence="4" key="1">
    <citation type="submission" date="2020-12" db="EMBL/GenBank/DDBJ databases">
        <title>Bacterial taxonomy.</title>
        <authorList>
            <person name="Pan X."/>
        </authorList>
    </citation>
    <scope>NUCLEOTIDE SEQUENCE</scope>
    <source>
        <strain evidence="4">B2012</strain>
    </source>
</reference>
<dbReference type="Proteomes" id="UP000609531">
    <property type="component" value="Unassembled WGS sequence"/>
</dbReference>
<evidence type="ECO:0000256" key="1">
    <source>
        <dbReference type="ARBA" id="ARBA00022741"/>
    </source>
</evidence>
<accession>A0A934IRD7</accession>
<dbReference type="Gene3D" id="3.40.50.300">
    <property type="entry name" value="P-loop containing nucleotide triphosphate hydrolases"/>
    <property type="match status" value="1"/>
</dbReference>
<dbReference type="InterPro" id="IPR027417">
    <property type="entry name" value="P-loop_NTPase"/>
</dbReference>
<dbReference type="InterPro" id="IPR003593">
    <property type="entry name" value="AAA+_ATPase"/>
</dbReference>
<evidence type="ECO:0000313" key="5">
    <source>
        <dbReference type="Proteomes" id="UP000609531"/>
    </source>
</evidence>
<gene>
    <name evidence="4" type="ORF">JCR33_11200</name>
</gene>
<keyword evidence="2 4" id="KW-0067">ATP-binding</keyword>
<dbReference type="PROSITE" id="PS50893">
    <property type="entry name" value="ABC_TRANSPORTER_2"/>
    <property type="match status" value="1"/>
</dbReference>
<dbReference type="Pfam" id="PF00005">
    <property type="entry name" value="ABC_tran"/>
    <property type="match status" value="1"/>
</dbReference>
<dbReference type="RefSeq" id="WP_198882131.1">
    <property type="nucleotide sequence ID" value="NZ_JAEKJA010000007.1"/>
</dbReference>
<dbReference type="EMBL" id="JAEKJA010000007">
    <property type="protein sequence ID" value="MBJ3776259.1"/>
    <property type="molecule type" value="Genomic_DNA"/>
</dbReference>
<proteinExistence type="predicted"/>
<dbReference type="GO" id="GO:0005524">
    <property type="term" value="F:ATP binding"/>
    <property type="evidence" value="ECO:0007669"/>
    <property type="project" value="UniProtKB-KW"/>
</dbReference>
<dbReference type="SMART" id="SM00382">
    <property type="entry name" value="AAA"/>
    <property type="match status" value="1"/>
</dbReference>
<dbReference type="PANTHER" id="PTHR24220">
    <property type="entry name" value="IMPORT ATP-BINDING PROTEIN"/>
    <property type="match status" value="1"/>
</dbReference>
<dbReference type="InterPro" id="IPR015854">
    <property type="entry name" value="ABC_transpr_LolD-like"/>
</dbReference>
<evidence type="ECO:0000259" key="3">
    <source>
        <dbReference type="PROSITE" id="PS50893"/>
    </source>
</evidence>
<organism evidence="4 5">
    <name type="scientific">Acuticoccus mangrovi</name>
    <dbReference type="NCBI Taxonomy" id="2796142"/>
    <lineage>
        <taxon>Bacteria</taxon>
        <taxon>Pseudomonadati</taxon>
        <taxon>Pseudomonadota</taxon>
        <taxon>Alphaproteobacteria</taxon>
        <taxon>Hyphomicrobiales</taxon>
        <taxon>Amorphaceae</taxon>
        <taxon>Acuticoccus</taxon>
    </lineage>
</organism>
<keyword evidence="5" id="KW-1185">Reference proteome</keyword>
<dbReference type="SUPFAM" id="SSF52540">
    <property type="entry name" value="P-loop containing nucleoside triphosphate hydrolases"/>
    <property type="match status" value="1"/>
</dbReference>
<evidence type="ECO:0000256" key="2">
    <source>
        <dbReference type="ARBA" id="ARBA00022840"/>
    </source>
</evidence>
<evidence type="ECO:0000313" key="4">
    <source>
        <dbReference type="EMBL" id="MBJ3776259.1"/>
    </source>
</evidence>
<feature type="domain" description="ABC transporter" evidence="3">
    <location>
        <begin position="5"/>
        <end position="222"/>
    </location>
</feature>
<keyword evidence="1" id="KW-0547">Nucleotide-binding</keyword>
<dbReference type="InterPro" id="IPR003439">
    <property type="entry name" value="ABC_transporter-like_ATP-bd"/>
</dbReference>
<sequence length="222" mass="23106">MGLALTITDLVVEASGGRHLLSVPQLDVPAGCHLGISGPSGAGKSTFLHALAGLARRTSGHVLWDGCDILALRQGARARFRRDHMGFVFQDPLLFEEISALANAGVAAAFAPRRRRAAVTLAAGEALTTLGVPTRPARPAATHSGGERQRIALARALATDPPILLADEPTASLDRATADTLADALLGAARAAGRTLVVVSHDPALIARMDRVLTLRNGEITE</sequence>
<dbReference type="AlphaFoldDB" id="A0A934IRD7"/>
<comment type="caution">
    <text evidence="4">The sequence shown here is derived from an EMBL/GenBank/DDBJ whole genome shotgun (WGS) entry which is preliminary data.</text>
</comment>
<dbReference type="GO" id="GO:0016887">
    <property type="term" value="F:ATP hydrolysis activity"/>
    <property type="evidence" value="ECO:0007669"/>
    <property type="project" value="InterPro"/>
</dbReference>
<dbReference type="GO" id="GO:0005886">
    <property type="term" value="C:plasma membrane"/>
    <property type="evidence" value="ECO:0007669"/>
    <property type="project" value="TreeGrafter"/>
</dbReference>
<protein>
    <submittedName>
        <fullName evidence="4">ATP-binding cassette domain-containing protein</fullName>
    </submittedName>
</protein>